<keyword evidence="1" id="KW-0732">Signal</keyword>
<comment type="caution">
    <text evidence="2">The sequence shown here is derived from an EMBL/GenBank/DDBJ whole genome shotgun (WGS) entry which is preliminary data.</text>
</comment>
<dbReference type="Proteomes" id="UP000596827">
    <property type="component" value="Unassembled WGS sequence"/>
</dbReference>
<organism evidence="2 3">
    <name type="scientific">Ramlibacter albus</name>
    <dbReference type="NCBI Taxonomy" id="2079448"/>
    <lineage>
        <taxon>Bacteria</taxon>
        <taxon>Pseudomonadati</taxon>
        <taxon>Pseudomonadota</taxon>
        <taxon>Betaproteobacteria</taxon>
        <taxon>Burkholderiales</taxon>
        <taxon>Comamonadaceae</taxon>
        <taxon>Ramlibacter</taxon>
    </lineage>
</organism>
<accession>A0A923MEU8</accession>
<name>A0A923MEU8_9BURK</name>
<proteinExistence type="predicted"/>
<reference evidence="2" key="1">
    <citation type="submission" date="2020-08" db="EMBL/GenBank/DDBJ databases">
        <title>Ramlibacter sp. GTP1 16S ribosomal RNA gene genome sequencing and assembly.</title>
        <authorList>
            <person name="Kang M."/>
        </authorList>
    </citation>
    <scope>NUCLEOTIDE SEQUENCE</scope>
    <source>
        <strain evidence="2">GTP1</strain>
    </source>
</reference>
<evidence type="ECO:0000256" key="1">
    <source>
        <dbReference type="SAM" id="SignalP"/>
    </source>
</evidence>
<feature type="signal peptide" evidence="1">
    <location>
        <begin position="1"/>
        <end position="23"/>
    </location>
</feature>
<keyword evidence="3" id="KW-1185">Reference proteome</keyword>
<dbReference type="RefSeq" id="WP_187084476.1">
    <property type="nucleotide sequence ID" value="NZ_JACORU010000014.1"/>
</dbReference>
<sequence>MQSVVRSLALSTLLAAATCGAIAQTNDAQPASSAVSAAATDPDTFFKGRMGGTFGKNIIEVMPAGKRIAVAAFRVAFITDNSVTAQVRGAYLPGGIDMSGARSSLFVALKGVDPKTMQALTDKAYEDLLAQLAASGREVVPLDPLKDMIGELKASKPGYTKEQNGQTAAFFSPTGLPLVFTHFEGAWGDGGMLDLHNYRKLQEISGKHNTVVIAPMLFVNFAKMRSSGNQSGLVARAAETGAELGMSVAALNSYYVRTTEFRNGMHMQGDEGNFSLAQAVTSAMQFGTLKETASEDNTAVKTAFDVLGKLAGMQNAGGASRSSKKAVAESTDEAYAAAARDVLQRTNGLLAQWFRKYPPAN</sequence>
<evidence type="ECO:0000313" key="3">
    <source>
        <dbReference type="Proteomes" id="UP000596827"/>
    </source>
</evidence>
<dbReference type="AlphaFoldDB" id="A0A923MEU8"/>
<gene>
    <name evidence="2" type="ORF">H8R02_26205</name>
</gene>
<feature type="chain" id="PRO_5036974423" evidence="1">
    <location>
        <begin position="24"/>
        <end position="361"/>
    </location>
</feature>
<dbReference type="EMBL" id="JACORU010000014">
    <property type="protein sequence ID" value="MBC5767984.1"/>
    <property type="molecule type" value="Genomic_DNA"/>
</dbReference>
<protein>
    <submittedName>
        <fullName evidence="2">Uncharacterized protein</fullName>
    </submittedName>
</protein>
<evidence type="ECO:0000313" key="2">
    <source>
        <dbReference type="EMBL" id="MBC5767984.1"/>
    </source>
</evidence>